<evidence type="ECO:0000313" key="2">
    <source>
        <dbReference type="Proteomes" id="UP001222027"/>
    </source>
</evidence>
<accession>A0AAV8PR29</accession>
<proteinExistence type="predicted"/>
<name>A0AAV8PR29_ENSVE</name>
<dbReference type="Proteomes" id="UP001222027">
    <property type="component" value="Unassembled WGS sequence"/>
</dbReference>
<protein>
    <submittedName>
        <fullName evidence="1">Uncharacterized protein</fullName>
    </submittedName>
</protein>
<dbReference type="EMBL" id="JAQQAF010000009">
    <property type="protein sequence ID" value="KAJ8459304.1"/>
    <property type="molecule type" value="Genomic_DNA"/>
</dbReference>
<keyword evidence="2" id="KW-1185">Reference proteome</keyword>
<organism evidence="1 2">
    <name type="scientific">Ensete ventricosum</name>
    <name type="common">Abyssinian banana</name>
    <name type="synonym">Musa ensete</name>
    <dbReference type="NCBI Taxonomy" id="4639"/>
    <lineage>
        <taxon>Eukaryota</taxon>
        <taxon>Viridiplantae</taxon>
        <taxon>Streptophyta</taxon>
        <taxon>Embryophyta</taxon>
        <taxon>Tracheophyta</taxon>
        <taxon>Spermatophyta</taxon>
        <taxon>Magnoliopsida</taxon>
        <taxon>Liliopsida</taxon>
        <taxon>Zingiberales</taxon>
        <taxon>Musaceae</taxon>
        <taxon>Ensete</taxon>
    </lineage>
</organism>
<reference evidence="1 2" key="1">
    <citation type="submission" date="2022-12" db="EMBL/GenBank/DDBJ databases">
        <title>Chromosome-scale assembly of the Ensete ventricosum genome.</title>
        <authorList>
            <person name="Dussert Y."/>
            <person name="Stocks J."/>
            <person name="Wendawek A."/>
            <person name="Woldeyes F."/>
            <person name="Nichols R.A."/>
            <person name="Borrell J.S."/>
        </authorList>
    </citation>
    <scope>NUCLEOTIDE SEQUENCE [LARGE SCALE GENOMIC DNA]</scope>
    <source>
        <strain evidence="2">cv. Maze</strain>
        <tissue evidence="1">Seeds</tissue>
    </source>
</reference>
<dbReference type="AlphaFoldDB" id="A0AAV8PR29"/>
<comment type="caution">
    <text evidence="1">The sequence shown here is derived from an EMBL/GenBank/DDBJ whole genome shotgun (WGS) entry which is preliminary data.</text>
</comment>
<sequence length="79" mass="8765">MGPHPSDLVRTVGVAYHPASAWAHLGRFFVDHLADYCVNARRELFDCEEEGVAEGDTSRGFGRWIDGGWDGQRRGCGWG</sequence>
<gene>
    <name evidence="1" type="ORF">OPV22_032230</name>
</gene>
<evidence type="ECO:0000313" key="1">
    <source>
        <dbReference type="EMBL" id="KAJ8459304.1"/>
    </source>
</evidence>